<keyword evidence="5" id="KW-0804">Transcription</keyword>
<dbReference type="FunFam" id="1.10.287.180:FF:000001">
    <property type="entry name" value="Transcription elongation factor GreA"/>
    <property type="match status" value="1"/>
</dbReference>
<feature type="domain" description="Transcription elongation factor GreA/GreB C-terminal" evidence="7">
    <location>
        <begin position="93"/>
        <end position="145"/>
    </location>
</feature>
<evidence type="ECO:0000256" key="3">
    <source>
        <dbReference type="ARBA" id="ARBA00023015"/>
    </source>
</evidence>
<dbReference type="GO" id="GO:0032784">
    <property type="term" value="P:regulation of DNA-templated transcription elongation"/>
    <property type="evidence" value="ECO:0007669"/>
    <property type="project" value="InterPro"/>
</dbReference>
<evidence type="ECO:0000256" key="1">
    <source>
        <dbReference type="ARBA" id="ARBA00008213"/>
    </source>
</evidence>
<dbReference type="Pfam" id="PF03449">
    <property type="entry name" value="GreA_GreB_N"/>
    <property type="match status" value="1"/>
</dbReference>
<dbReference type="InterPro" id="IPR036805">
    <property type="entry name" value="Tscrpt_elong_fac_GreA/B_N_sf"/>
</dbReference>
<dbReference type="PANTHER" id="PTHR30437:SF4">
    <property type="entry name" value="TRANSCRIPTION ELONGATION FACTOR GREA"/>
    <property type="match status" value="1"/>
</dbReference>
<evidence type="ECO:0000313" key="10">
    <source>
        <dbReference type="Proteomes" id="UP000229782"/>
    </source>
</evidence>
<dbReference type="SUPFAM" id="SSF54534">
    <property type="entry name" value="FKBP-like"/>
    <property type="match status" value="1"/>
</dbReference>
<protein>
    <recommendedName>
        <fullName evidence="2">Transcription elongation factor GreA</fullName>
    </recommendedName>
    <alternativeName>
        <fullName evidence="6">Transcript cleavage factor GreA</fullName>
    </alternativeName>
</protein>
<evidence type="ECO:0000259" key="8">
    <source>
        <dbReference type="Pfam" id="PF03449"/>
    </source>
</evidence>
<dbReference type="GO" id="GO:0003677">
    <property type="term" value="F:DNA binding"/>
    <property type="evidence" value="ECO:0007669"/>
    <property type="project" value="UniProtKB-KW"/>
</dbReference>
<organism evidence="9 10">
    <name type="scientific">Candidatus Magasanikbacteria bacterium CG11_big_fil_rev_8_21_14_0_20_43_7</name>
    <dbReference type="NCBI Taxonomy" id="1974654"/>
    <lineage>
        <taxon>Bacteria</taxon>
        <taxon>Candidatus Magasanikiibacteriota</taxon>
    </lineage>
</organism>
<evidence type="ECO:0000256" key="4">
    <source>
        <dbReference type="ARBA" id="ARBA00023125"/>
    </source>
</evidence>
<dbReference type="Gene3D" id="1.10.287.180">
    <property type="entry name" value="Transcription elongation factor, GreA/GreB, N-terminal domain"/>
    <property type="match status" value="1"/>
</dbReference>
<evidence type="ECO:0000313" key="9">
    <source>
        <dbReference type="EMBL" id="PIR03039.1"/>
    </source>
</evidence>
<gene>
    <name evidence="9" type="ORF">COV60_02370</name>
</gene>
<dbReference type="AlphaFoldDB" id="A0A2H0N2B0"/>
<dbReference type="GO" id="GO:0006354">
    <property type="term" value="P:DNA-templated transcription elongation"/>
    <property type="evidence" value="ECO:0007669"/>
    <property type="project" value="TreeGrafter"/>
</dbReference>
<dbReference type="EMBL" id="PCWM01000056">
    <property type="protein sequence ID" value="PIR03039.1"/>
    <property type="molecule type" value="Genomic_DNA"/>
</dbReference>
<dbReference type="PANTHER" id="PTHR30437">
    <property type="entry name" value="TRANSCRIPTION ELONGATION FACTOR GREA"/>
    <property type="match status" value="1"/>
</dbReference>
<feature type="non-terminal residue" evidence="9">
    <location>
        <position position="146"/>
    </location>
</feature>
<dbReference type="Pfam" id="PF01272">
    <property type="entry name" value="GreA_GreB"/>
    <property type="match status" value="1"/>
</dbReference>
<sequence>MQLPYRKPGKYTNLPNDPMMTGHKFAELHKELDALKKKQPQAASEVARLAELGDFSENVEYQQAKGRLRGILNAITKIEFQLNQAEIIGPTNSGVVEIGSRVTVQTDGKKKTFTILGSLESDPGRDIISYTSPLGGALLGKKVGEN</sequence>
<dbReference type="InterPro" id="IPR018151">
    <property type="entry name" value="TF_GreA/GreB_CS"/>
</dbReference>
<dbReference type="InterPro" id="IPR022691">
    <property type="entry name" value="Tscrpt_elong_fac_GreA/B_N"/>
</dbReference>
<dbReference type="InterPro" id="IPR036953">
    <property type="entry name" value="GreA/GreB_C_sf"/>
</dbReference>
<dbReference type="GO" id="GO:0070063">
    <property type="term" value="F:RNA polymerase binding"/>
    <property type="evidence" value="ECO:0007669"/>
    <property type="project" value="InterPro"/>
</dbReference>
<comment type="similarity">
    <text evidence="1">Belongs to the GreA/GreB family.</text>
</comment>
<dbReference type="SUPFAM" id="SSF46557">
    <property type="entry name" value="GreA transcript cleavage protein, N-terminal domain"/>
    <property type="match status" value="1"/>
</dbReference>
<dbReference type="InterPro" id="IPR001437">
    <property type="entry name" value="Tscrpt_elong_fac_GreA/B_C"/>
</dbReference>
<evidence type="ECO:0000259" key="7">
    <source>
        <dbReference type="Pfam" id="PF01272"/>
    </source>
</evidence>
<proteinExistence type="inferred from homology"/>
<reference evidence="9 10" key="1">
    <citation type="submission" date="2017-09" db="EMBL/GenBank/DDBJ databases">
        <title>Depth-based differentiation of microbial function through sediment-hosted aquifers and enrichment of novel symbionts in the deep terrestrial subsurface.</title>
        <authorList>
            <person name="Probst A.J."/>
            <person name="Ladd B."/>
            <person name="Jarett J.K."/>
            <person name="Geller-Mcgrath D.E."/>
            <person name="Sieber C.M."/>
            <person name="Emerson J.B."/>
            <person name="Anantharaman K."/>
            <person name="Thomas B.C."/>
            <person name="Malmstrom R."/>
            <person name="Stieglmeier M."/>
            <person name="Klingl A."/>
            <person name="Woyke T."/>
            <person name="Ryan C.M."/>
            <person name="Banfield J.F."/>
        </authorList>
    </citation>
    <scope>NUCLEOTIDE SEQUENCE [LARGE SCALE GENOMIC DNA]</scope>
    <source>
        <strain evidence="9">CG11_big_fil_rev_8_21_14_0_20_43_7</strain>
    </source>
</reference>
<evidence type="ECO:0000256" key="2">
    <source>
        <dbReference type="ARBA" id="ARBA00013729"/>
    </source>
</evidence>
<feature type="domain" description="Transcription elongation factor GreA/GreB N-terminal" evidence="8">
    <location>
        <begin position="19"/>
        <end position="87"/>
    </location>
</feature>
<keyword evidence="4" id="KW-0238">DNA-binding</keyword>
<dbReference type="PIRSF" id="PIRSF006092">
    <property type="entry name" value="GreA_GreB"/>
    <property type="match status" value="1"/>
</dbReference>
<keyword evidence="3" id="KW-0805">Transcription regulation</keyword>
<dbReference type="Gene3D" id="3.10.50.30">
    <property type="entry name" value="Transcription elongation factor, GreA/GreB, C-terminal domain"/>
    <property type="match status" value="1"/>
</dbReference>
<name>A0A2H0N2B0_9BACT</name>
<evidence type="ECO:0000256" key="5">
    <source>
        <dbReference type="ARBA" id="ARBA00023163"/>
    </source>
</evidence>
<dbReference type="Proteomes" id="UP000229782">
    <property type="component" value="Unassembled WGS sequence"/>
</dbReference>
<dbReference type="InterPro" id="IPR023459">
    <property type="entry name" value="Tscrpt_elong_fac_GreA/B_fam"/>
</dbReference>
<dbReference type="PROSITE" id="PS00830">
    <property type="entry name" value="GREAB_2"/>
    <property type="match status" value="1"/>
</dbReference>
<accession>A0A2H0N2B0</accession>
<evidence type="ECO:0000256" key="6">
    <source>
        <dbReference type="ARBA" id="ARBA00030776"/>
    </source>
</evidence>
<comment type="caution">
    <text evidence="9">The sequence shown here is derived from an EMBL/GenBank/DDBJ whole genome shotgun (WGS) entry which is preliminary data.</text>
</comment>